<dbReference type="Proteomes" id="UP000660729">
    <property type="component" value="Unassembled WGS sequence"/>
</dbReference>
<dbReference type="EMBL" id="JABCIY010000168">
    <property type="protein sequence ID" value="KAF7190558.1"/>
    <property type="molecule type" value="Genomic_DNA"/>
</dbReference>
<evidence type="ECO:0000256" key="1">
    <source>
        <dbReference type="ARBA" id="ARBA00010568"/>
    </source>
</evidence>
<dbReference type="InterPro" id="IPR023398">
    <property type="entry name" value="TIF_eIF4e-like"/>
</dbReference>
<dbReference type="Gene3D" id="3.30.760.10">
    <property type="entry name" value="RNA Cap, Translation Initiation Factor Eif4e"/>
    <property type="match status" value="1"/>
</dbReference>
<dbReference type="Pfam" id="PF08939">
    <property type="entry name" value="Bles03"/>
    <property type="match status" value="1"/>
</dbReference>
<comment type="caution">
    <text evidence="2">The sequence shown here is derived from an EMBL/GenBank/DDBJ whole genome shotgun (WGS) entry which is preliminary data.</text>
</comment>
<dbReference type="InterPro" id="IPR015034">
    <property type="entry name" value="Bles03"/>
</dbReference>
<sequence length="392" mass="43933">MGDDGLVDGRGWISDESDFYGDENVRSQLERECGRGTKRCYEAYTAQPSPKKVKTSLSSPRNATLGVEARSKPDQPVHMKADPDQDVVSFLKSRPQLFALQKSHDDDLKPKCREAARTVAGEAEPDVVDVDHFKGHPCAWQQSETIDAFLRRLPVGDPNTSTLDGWLWVGSPQQPYAHVNSRKKYDLVAFEERAERLLDKYLTQQNAVEDEMSGKAQAAITRRMTPYRDQLECGLLSLAVDTGVTSGKWMLFPGAADLPRYWRLVATATSQGKLGPTAKSAVFDPQDPDTVICIYTYDFTDSEDVRRVLEELVEIGVCSTEGRRIYYKCDAYTHLGIKSQNIYKLRASLYSSSDILQDKVKALADGPVARMKKSKKTRTMDDFFSAFSDDLV</sequence>
<reference evidence="2" key="1">
    <citation type="submission" date="2020-04" db="EMBL/GenBank/DDBJ databases">
        <title>Draft genome resource of the tomato pathogen Pseudocercospora fuligena.</title>
        <authorList>
            <person name="Zaccaron A."/>
        </authorList>
    </citation>
    <scope>NUCLEOTIDE SEQUENCE</scope>
    <source>
        <strain evidence="2">PF001</strain>
    </source>
</reference>
<dbReference type="AlphaFoldDB" id="A0A8H6VFM9"/>
<name>A0A8H6VFM9_9PEZI</name>
<dbReference type="PANTHER" id="PTHR31977">
    <property type="entry name" value="UPF0696 PROTEIN C11ORF68"/>
    <property type="match status" value="1"/>
</dbReference>
<protein>
    <recommendedName>
        <fullName evidence="4">DUF1917-domain-containing protein</fullName>
    </recommendedName>
</protein>
<comment type="similarity">
    <text evidence="1">Belongs to the UPF0696 family.</text>
</comment>
<evidence type="ECO:0000313" key="2">
    <source>
        <dbReference type="EMBL" id="KAF7190558.1"/>
    </source>
</evidence>
<evidence type="ECO:0000313" key="3">
    <source>
        <dbReference type="Proteomes" id="UP000660729"/>
    </source>
</evidence>
<organism evidence="2 3">
    <name type="scientific">Pseudocercospora fuligena</name>
    <dbReference type="NCBI Taxonomy" id="685502"/>
    <lineage>
        <taxon>Eukaryota</taxon>
        <taxon>Fungi</taxon>
        <taxon>Dikarya</taxon>
        <taxon>Ascomycota</taxon>
        <taxon>Pezizomycotina</taxon>
        <taxon>Dothideomycetes</taxon>
        <taxon>Dothideomycetidae</taxon>
        <taxon>Mycosphaerellales</taxon>
        <taxon>Mycosphaerellaceae</taxon>
        <taxon>Pseudocercospora</taxon>
    </lineage>
</organism>
<proteinExistence type="inferred from homology"/>
<dbReference type="SUPFAM" id="SSF55418">
    <property type="entry name" value="eIF4e-like"/>
    <property type="match status" value="1"/>
</dbReference>
<keyword evidence="3" id="KW-1185">Reference proteome</keyword>
<dbReference type="OrthoDB" id="10067381at2759"/>
<gene>
    <name evidence="2" type="ORF">HII31_07717</name>
</gene>
<accession>A0A8H6VFM9</accession>
<evidence type="ECO:0008006" key="4">
    <source>
        <dbReference type="Google" id="ProtNLM"/>
    </source>
</evidence>
<dbReference type="PANTHER" id="PTHR31977:SF1">
    <property type="entry name" value="UPF0696 PROTEIN C11ORF68"/>
    <property type="match status" value="1"/>
</dbReference>